<gene>
    <name evidence="4" type="ORF">K491DRAFT_759348</name>
</gene>
<sequence>MLRRLGDLSLIMRAVGSLRIASVIHLATMVVAAANISWLGSSVDVSYGINIPSTNDLSYSRGTIYLRIQTSSSYSWIALCIGDSMVNSTMFIIYADGKGNVTLSTRTAFDYNMPKYKAPYDSEVQATLLEGSEEVGGNITANIRCGNCPIITTSWCYAARSGEPMDNADKDASIDQHDTDDLFLWNVTRAYGGPDSNPFLDSTSSVTTSSTVTSPFTTNVFSTSTPTSTPAAHARKAISGGAIAGIVIAGLAMLVLCVGTCFFLKKRRKQRAGQPAEENTDVWNKPELHGTPKSLVELMGERDATELPIEHEPIGPVELAGDVEYTPAQASGRPYDRS</sequence>
<protein>
    <submittedName>
        <fullName evidence="4">Iron reductase domain protein</fullName>
    </submittedName>
</protein>
<keyword evidence="2" id="KW-1133">Transmembrane helix</keyword>
<dbReference type="Gene3D" id="2.60.40.1210">
    <property type="entry name" value="Cellobiose dehydrogenase, cytochrome domain"/>
    <property type="match status" value="1"/>
</dbReference>
<feature type="region of interest" description="Disordered" evidence="1">
    <location>
        <begin position="311"/>
        <end position="338"/>
    </location>
</feature>
<evidence type="ECO:0000313" key="4">
    <source>
        <dbReference type="EMBL" id="KAF2653885.1"/>
    </source>
</evidence>
<dbReference type="OrthoDB" id="19261at2759"/>
<evidence type="ECO:0000259" key="3">
    <source>
        <dbReference type="Pfam" id="PF16010"/>
    </source>
</evidence>
<feature type="domain" description="Cellobiose dehydrogenase-like cytochrome" evidence="3">
    <location>
        <begin position="39"/>
        <end position="190"/>
    </location>
</feature>
<reference evidence="4" key="1">
    <citation type="journal article" date="2020" name="Stud. Mycol.">
        <title>101 Dothideomycetes genomes: a test case for predicting lifestyles and emergence of pathogens.</title>
        <authorList>
            <person name="Haridas S."/>
            <person name="Albert R."/>
            <person name="Binder M."/>
            <person name="Bloem J."/>
            <person name="Labutti K."/>
            <person name="Salamov A."/>
            <person name="Andreopoulos B."/>
            <person name="Baker S."/>
            <person name="Barry K."/>
            <person name="Bills G."/>
            <person name="Bluhm B."/>
            <person name="Cannon C."/>
            <person name="Castanera R."/>
            <person name="Culley D."/>
            <person name="Daum C."/>
            <person name="Ezra D."/>
            <person name="Gonzalez J."/>
            <person name="Henrissat B."/>
            <person name="Kuo A."/>
            <person name="Liang C."/>
            <person name="Lipzen A."/>
            <person name="Lutzoni F."/>
            <person name="Magnuson J."/>
            <person name="Mondo S."/>
            <person name="Nolan M."/>
            <person name="Ohm R."/>
            <person name="Pangilinan J."/>
            <person name="Park H.-J."/>
            <person name="Ramirez L."/>
            <person name="Alfaro M."/>
            <person name="Sun H."/>
            <person name="Tritt A."/>
            <person name="Yoshinaga Y."/>
            <person name="Zwiers L.-H."/>
            <person name="Turgeon B."/>
            <person name="Goodwin S."/>
            <person name="Spatafora J."/>
            <person name="Crous P."/>
            <person name="Grigoriev I."/>
        </authorList>
    </citation>
    <scope>NUCLEOTIDE SEQUENCE</scope>
    <source>
        <strain evidence="4">CBS 122681</strain>
    </source>
</reference>
<keyword evidence="2" id="KW-0812">Transmembrane</keyword>
<keyword evidence="5" id="KW-1185">Reference proteome</keyword>
<name>A0A6A6T1J7_9PLEO</name>
<accession>A0A6A6T1J7</accession>
<keyword evidence="2" id="KW-0472">Membrane</keyword>
<feature type="region of interest" description="Disordered" evidence="1">
    <location>
        <begin position="269"/>
        <end position="289"/>
    </location>
</feature>
<dbReference type="CDD" id="cd12087">
    <property type="entry name" value="TM_EGFR-like"/>
    <property type="match status" value="1"/>
</dbReference>
<dbReference type="InterPro" id="IPR015920">
    <property type="entry name" value="Cellobiose_DH-like_cyt"/>
</dbReference>
<dbReference type="Pfam" id="PF16010">
    <property type="entry name" value="CDH-cyt"/>
    <property type="match status" value="1"/>
</dbReference>
<organism evidence="4 5">
    <name type="scientific">Lophiostoma macrostomum CBS 122681</name>
    <dbReference type="NCBI Taxonomy" id="1314788"/>
    <lineage>
        <taxon>Eukaryota</taxon>
        <taxon>Fungi</taxon>
        <taxon>Dikarya</taxon>
        <taxon>Ascomycota</taxon>
        <taxon>Pezizomycotina</taxon>
        <taxon>Dothideomycetes</taxon>
        <taxon>Pleosporomycetidae</taxon>
        <taxon>Pleosporales</taxon>
        <taxon>Lophiostomataceae</taxon>
        <taxon>Lophiostoma</taxon>
    </lineage>
</organism>
<evidence type="ECO:0000313" key="5">
    <source>
        <dbReference type="Proteomes" id="UP000799324"/>
    </source>
</evidence>
<dbReference type="PANTHER" id="PTHR47797:SF1">
    <property type="entry name" value="CYTOCHROME B561 DOMAIN-CONTAINING PROTEIN-RELATED"/>
    <property type="match status" value="1"/>
</dbReference>
<dbReference type="CDD" id="cd09630">
    <property type="entry name" value="CDH_like_cytochrome"/>
    <property type="match status" value="1"/>
</dbReference>
<dbReference type="Proteomes" id="UP000799324">
    <property type="component" value="Unassembled WGS sequence"/>
</dbReference>
<evidence type="ECO:0000256" key="2">
    <source>
        <dbReference type="SAM" id="Phobius"/>
    </source>
</evidence>
<dbReference type="EMBL" id="MU004373">
    <property type="protein sequence ID" value="KAF2653885.1"/>
    <property type="molecule type" value="Genomic_DNA"/>
</dbReference>
<dbReference type="SUPFAM" id="SSF49344">
    <property type="entry name" value="CBD9-like"/>
    <property type="match status" value="1"/>
</dbReference>
<dbReference type="AlphaFoldDB" id="A0A6A6T1J7"/>
<evidence type="ECO:0000256" key="1">
    <source>
        <dbReference type="SAM" id="MobiDB-lite"/>
    </source>
</evidence>
<dbReference type="PANTHER" id="PTHR47797">
    <property type="entry name" value="DEHYDROGENASE, PUTATIVE (AFU_ORTHOLOGUE AFUA_8G05805)-RELATED"/>
    <property type="match status" value="1"/>
</dbReference>
<feature type="transmembrane region" description="Helical" evidence="2">
    <location>
        <begin position="242"/>
        <end position="264"/>
    </location>
</feature>
<proteinExistence type="predicted"/>